<evidence type="ECO:0000259" key="6">
    <source>
        <dbReference type="Pfam" id="PF14500"/>
    </source>
</evidence>
<sequence length="970" mass="106603">GILLLGELVSKLISKPLNPTAVRTLAEFFAERLADWKALRGALVGCLALLRRKADVGGISGSEAKAIAQSYIQHLQVQALGQHDRKLSLQLLECLLDCYFSAVADLGDNLVYGICGAIDGEKDPQCLLIVFSIVEILGRLYSGSSGPLVNYAEELFEVIGSYFPIHFTHPKGDEDDRKRQELSRALMMAFASTPLFEPFSIPLLLEKFSSTLPSAKLESIRYLCYCSVKYGQDRMAKHSEALWSSVKDTVYFSPDSTLSMESQSDALNFRESDIMIQAFALLREINLQNGDFINLVIQDGDMNVFLNSLNQYREFDDIPLKVKQRLHSVGRIFSACAETSAASCSKVFERFFPLLMDGLGFSAGKLLQDNHPDEACASSIKLNFGALYLCVKLLTASRYLILSTDNTPAVSNLAHHVWFSMLQIFSEPMAAAFASLIRFDNLNGAFLYLGVKGLETLAAFPESFSPVPELMYRKILAQLVIIIATEGNKKFLWKLALSALVEIGLFINCCWGSQKAVIFENEVVEKIVSLISSDNSALSVSLKLQAAFEVGKTRTNFMLLVIHTIDDAIEANLTAFHDHGNHEAIDLTVKLFDAYSQSFLPWAIGPDGSEEIPLNLALSIWEMIENGTVPLKHHTMEAGSQDLLRAITTAMKSAVGSCSTGSQNTIINKAAGVIFSSGVFDSGFKSADSVMDVEFSSRDKCLVSLLAAVVIPLHSQTSIPRGEMILLLFIRGLINGHVPSAHALGSLVNKLPSSTPGATLPGCLSLDAVLETIFHCLISSSDVSGVQSLVDIIFGLAWIGKGLVMRGHEKIRDISMIILSFLTWDHESVFLKDFRRLFDAFDEEQMHRVMISAGDAFHIVVSDSEECLNQACHAVMKPLYKQRFFSTLMPVLLSSVVKSESSRVRYMAYRAFAYVLCDAPLVAVFGEAKKLVPFIVDCLSSMLEKEASNKGIIHNVLLVLSGILTEKIGE</sequence>
<dbReference type="Proteomes" id="UP000015453">
    <property type="component" value="Unassembled WGS sequence"/>
</dbReference>
<evidence type="ECO:0000313" key="8">
    <source>
        <dbReference type="Proteomes" id="UP000015453"/>
    </source>
</evidence>
<dbReference type="PANTHER" id="PTHR12891:SF0">
    <property type="entry name" value="MMS19 NUCLEOTIDE EXCISION REPAIR PROTEIN HOMOLOG"/>
    <property type="match status" value="1"/>
</dbReference>
<feature type="non-terminal residue" evidence="7">
    <location>
        <position position="1"/>
    </location>
</feature>
<dbReference type="EMBL" id="AUSU01002584">
    <property type="protein sequence ID" value="EPS68498.1"/>
    <property type="molecule type" value="Genomic_DNA"/>
</dbReference>
<keyword evidence="3 4" id="KW-0539">Nucleus</keyword>
<dbReference type="Pfam" id="PF14500">
    <property type="entry name" value="MMS19_N"/>
    <property type="match status" value="1"/>
</dbReference>
<dbReference type="OrthoDB" id="342900at2759"/>
<evidence type="ECO:0000256" key="4">
    <source>
        <dbReference type="RuleBase" id="RU367072"/>
    </source>
</evidence>
<gene>
    <name evidence="7" type="ORF">M569_06270</name>
</gene>
<dbReference type="GO" id="GO:0006281">
    <property type="term" value="P:DNA repair"/>
    <property type="evidence" value="ECO:0007669"/>
    <property type="project" value="UniProtKB-UniRule"/>
</dbReference>
<comment type="caution">
    <text evidence="7">The sequence shown here is derived from an EMBL/GenBank/DDBJ whole genome shotgun (WGS) entry which is preliminary data.</text>
</comment>
<reference evidence="7 8" key="1">
    <citation type="journal article" date="2013" name="BMC Genomics">
        <title>The miniature genome of a carnivorous plant Genlisea aurea contains a low number of genes and short non-coding sequences.</title>
        <authorList>
            <person name="Leushkin E.V."/>
            <person name="Sutormin R.A."/>
            <person name="Nabieva E.R."/>
            <person name="Penin A.A."/>
            <person name="Kondrashov A.S."/>
            <person name="Logacheva M.D."/>
        </authorList>
    </citation>
    <scope>NUCLEOTIDE SEQUENCE [LARGE SCALE GENOMIC DNA]</scope>
</reference>
<dbReference type="PANTHER" id="PTHR12891">
    <property type="entry name" value="DNA REPAIR/TRANSCRIPTION PROTEIN MET18/MMS19"/>
    <property type="match status" value="1"/>
</dbReference>
<evidence type="ECO:0000256" key="2">
    <source>
        <dbReference type="ARBA" id="ARBA00022737"/>
    </source>
</evidence>
<evidence type="ECO:0000259" key="5">
    <source>
        <dbReference type="Pfam" id="PF12460"/>
    </source>
</evidence>
<protein>
    <recommendedName>
        <fullName evidence="4">MMS19 nucleotide excision repair protein</fullName>
    </recommendedName>
</protein>
<feature type="domain" description="MMS19 C-terminal" evidence="5">
    <location>
        <begin position="640"/>
        <end position="966"/>
    </location>
</feature>
<keyword evidence="4" id="KW-0227">DNA damage</keyword>
<dbReference type="GO" id="GO:0016226">
    <property type="term" value="P:iron-sulfur cluster assembly"/>
    <property type="evidence" value="ECO:0007669"/>
    <property type="project" value="UniProtKB-UniRule"/>
</dbReference>
<dbReference type="InterPro" id="IPR029240">
    <property type="entry name" value="MMS19_N"/>
</dbReference>
<comment type="function">
    <text evidence="4">Key component of the cytosolic iron-sulfur protein assembly (CIA) complex, a multiprotein complex that mediates the incorporation of iron-sulfur cluster into apoproteins specifically involved in DNA metabolism and genomic integrity. In the CIA complex, MMS19 acts as an adapter between early-acting CIA components and a subset of cellular target iron-sulfur proteins.</text>
</comment>
<evidence type="ECO:0000256" key="1">
    <source>
        <dbReference type="ARBA" id="ARBA00004123"/>
    </source>
</evidence>
<accession>S8DYW4</accession>
<dbReference type="GO" id="GO:0097361">
    <property type="term" value="C:cytosolic [4Fe-4S] assembly targeting complex"/>
    <property type="evidence" value="ECO:0007669"/>
    <property type="project" value="UniProtKB-UniRule"/>
</dbReference>
<dbReference type="InterPro" id="IPR024687">
    <property type="entry name" value="MMS19_C"/>
</dbReference>
<comment type="subcellular location">
    <subcellularLocation>
        <location evidence="1 4">Nucleus</location>
    </subcellularLocation>
</comment>
<proteinExistence type="inferred from homology"/>
<dbReference type="InterPro" id="IPR016024">
    <property type="entry name" value="ARM-type_fold"/>
</dbReference>
<dbReference type="GO" id="GO:0005634">
    <property type="term" value="C:nucleus"/>
    <property type="evidence" value="ECO:0007669"/>
    <property type="project" value="UniProtKB-SubCell"/>
</dbReference>
<feature type="domain" description="MMS19 N-terminal" evidence="6">
    <location>
        <begin position="1"/>
        <end position="250"/>
    </location>
</feature>
<evidence type="ECO:0000313" key="7">
    <source>
        <dbReference type="EMBL" id="EPS68498.1"/>
    </source>
</evidence>
<dbReference type="InterPro" id="IPR039920">
    <property type="entry name" value="MMS19"/>
</dbReference>
<dbReference type="AlphaFoldDB" id="S8DYW4"/>
<dbReference type="Pfam" id="PF12460">
    <property type="entry name" value="MMS19_C"/>
    <property type="match status" value="1"/>
</dbReference>
<keyword evidence="8" id="KW-1185">Reference proteome</keyword>
<organism evidence="7 8">
    <name type="scientific">Genlisea aurea</name>
    <dbReference type="NCBI Taxonomy" id="192259"/>
    <lineage>
        <taxon>Eukaryota</taxon>
        <taxon>Viridiplantae</taxon>
        <taxon>Streptophyta</taxon>
        <taxon>Embryophyta</taxon>
        <taxon>Tracheophyta</taxon>
        <taxon>Spermatophyta</taxon>
        <taxon>Magnoliopsida</taxon>
        <taxon>eudicotyledons</taxon>
        <taxon>Gunneridae</taxon>
        <taxon>Pentapetalae</taxon>
        <taxon>asterids</taxon>
        <taxon>lamiids</taxon>
        <taxon>Lamiales</taxon>
        <taxon>Lentibulariaceae</taxon>
        <taxon>Genlisea</taxon>
    </lineage>
</organism>
<name>S8DYW4_9LAMI</name>
<feature type="non-terminal residue" evidence="7">
    <location>
        <position position="970"/>
    </location>
</feature>
<dbReference type="GO" id="GO:0051604">
    <property type="term" value="P:protein maturation"/>
    <property type="evidence" value="ECO:0007669"/>
    <property type="project" value="UniProtKB-UniRule"/>
</dbReference>
<evidence type="ECO:0000256" key="3">
    <source>
        <dbReference type="ARBA" id="ARBA00023242"/>
    </source>
</evidence>
<keyword evidence="4" id="KW-0234">DNA repair</keyword>
<keyword evidence="2" id="KW-0677">Repeat</keyword>
<dbReference type="SUPFAM" id="SSF48371">
    <property type="entry name" value="ARM repeat"/>
    <property type="match status" value="1"/>
</dbReference>
<comment type="similarity">
    <text evidence="4">Belongs to the MET18/MMS19 family.</text>
</comment>